<evidence type="ECO:0000256" key="1">
    <source>
        <dbReference type="SAM" id="MobiDB-lite"/>
    </source>
</evidence>
<feature type="compositionally biased region" description="Polar residues" evidence="1">
    <location>
        <begin position="136"/>
        <end position="161"/>
    </location>
</feature>
<reference evidence="3" key="1">
    <citation type="submission" date="2020-11" db="EMBL/GenBank/DDBJ databases">
        <authorList>
            <consortium name="DOE Joint Genome Institute"/>
            <person name="Ahrendt S."/>
            <person name="Riley R."/>
            <person name="Andreopoulos W."/>
            <person name="Labutti K."/>
            <person name="Pangilinan J."/>
            <person name="Ruiz-Duenas F.J."/>
            <person name="Barrasa J.M."/>
            <person name="Sanchez-Garcia M."/>
            <person name="Camarero S."/>
            <person name="Miyauchi S."/>
            <person name="Serrano A."/>
            <person name="Linde D."/>
            <person name="Babiker R."/>
            <person name="Drula E."/>
            <person name="Ayuso-Fernandez I."/>
            <person name="Pacheco R."/>
            <person name="Padilla G."/>
            <person name="Ferreira P."/>
            <person name="Barriuso J."/>
            <person name="Kellner H."/>
            <person name="Castanera R."/>
            <person name="Alfaro M."/>
            <person name="Ramirez L."/>
            <person name="Pisabarro A.G."/>
            <person name="Kuo A."/>
            <person name="Tritt A."/>
            <person name="Lipzen A."/>
            <person name="He G."/>
            <person name="Yan M."/>
            <person name="Ng V."/>
            <person name="Cullen D."/>
            <person name="Martin F."/>
            <person name="Rosso M.-N."/>
            <person name="Henrissat B."/>
            <person name="Hibbett D."/>
            <person name="Martinez A.T."/>
            <person name="Grigoriev I.V."/>
        </authorList>
    </citation>
    <scope>NUCLEOTIDE SEQUENCE</scope>
    <source>
        <strain evidence="3">AH 40177</strain>
    </source>
</reference>
<accession>A0A9P5PJY9</accession>
<dbReference type="AlphaFoldDB" id="A0A9P5PJY9"/>
<organism evidence="3 4">
    <name type="scientific">Rhodocollybia butyracea</name>
    <dbReference type="NCBI Taxonomy" id="206335"/>
    <lineage>
        <taxon>Eukaryota</taxon>
        <taxon>Fungi</taxon>
        <taxon>Dikarya</taxon>
        <taxon>Basidiomycota</taxon>
        <taxon>Agaricomycotina</taxon>
        <taxon>Agaricomycetes</taxon>
        <taxon>Agaricomycetidae</taxon>
        <taxon>Agaricales</taxon>
        <taxon>Marasmiineae</taxon>
        <taxon>Omphalotaceae</taxon>
        <taxon>Rhodocollybia</taxon>
    </lineage>
</organism>
<gene>
    <name evidence="3" type="ORF">BDP27DRAFT_236530</name>
</gene>
<keyword evidence="2" id="KW-1133">Transmembrane helix</keyword>
<feature type="region of interest" description="Disordered" evidence="1">
    <location>
        <begin position="209"/>
        <end position="292"/>
    </location>
</feature>
<dbReference type="EMBL" id="JADNRY010000146">
    <property type="protein sequence ID" value="KAF9063445.1"/>
    <property type="molecule type" value="Genomic_DNA"/>
</dbReference>
<evidence type="ECO:0000256" key="2">
    <source>
        <dbReference type="SAM" id="Phobius"/>
    </source>
</evidence>
<evidence type="ECO:0000313" key="4">
    <source>
        <dbReference type="Proteomes" id="UP000772434"/>
    </source>
</evidence>
<sequence length="375" mass="39594">MSRPAGSNSSSPFVSPVFGAIAKDTLTPGDTVTIAFEGSLSPFAVIFSDRSSGGQVTAVTTVYACGSSFYIRPTGGSEPDRVVSLAIPTLSATVAEVAISYIGGGDSGFFTLQNITLASATATTTTSAAASDGATVLNSNSGVPSPPSATNSSRPISASETSSHHHVSTIIGGTIGAVVGALVLLLALLLWTRRRRRLARPATFHGDRMVKSRDTTNTSSPYFDPFPVAPSRVHHQSHSRGSSRNSSVDGATEKTPVMRVYSRTVSSQYSDDDPEQEQETTAVGGMSEVGGGYTRARTQSRLSAPRTDRQMELEERIHDLQAQMISLSDGTSGTSVDSQDSEIQGLKSKIKQLEELQSSDWALERSNQRPDDLLS</sequence>
<proteinExistence type="predicted"/>
<evidence type="ECO:0000313" key="3">
    <source>
        <dbReference type="EMBL" id="KAF9063445.1"/>
    </source>
</evidence>
<keyword evidence="4" id="KW-1185">Reference proteome</keyword>
<feature type="region of interest" description="Disordered" evidence="1">
    <location>
        <begin position="134"/>
        <end position="161"/>
    </location>
</feature>
<keyword evidence="2" id="KW-0472">Membrane</keyword>
<name>A0A9P5PJY9_9AGAR</name>
<feature type="transmembrane region" description="Helical" evidence="2">
    <location>
        <begin position="170"/>
        <end position="191"/>
    </location>
</feature>
<dbReference type="OrthoDB" id="3070875at2759"/>
<protein>
    <submittedName>
        <fullName evidence="3">Uncharacterized protein</fullName>
    </submittedName>
</protein>
<comment type="caution">
    <text evidence="3">The sequence shown here is derived from an EMBL/GenBank/DDBJ whole genome shotgun (WGS) entry which is preliminary data.</text>
</comment>
<keyword evidence="2" id="KW-0812">Transmembrane</keyword>
<dbReference type="Proteomes" id="UP000772434">
    <property type="component" value="Unassembled WGS sequence"/>
</dbReference>